<accession>A0A840RN57</accession>
<dbReference type="PANTHER" id="PTHR35093">
    <property type="entry name" value="OUTER MEMBRANE PROTEIN NMB0088-RELATED"/>
    <property type="match status" value="1"/>
</dbReference>
<evidence type="ECO:0000256" key="2">
    <source>
        <dbReference type="ARBA" id="ARBA00008163"/>
    </source>
</evidence>
<organism evidence="9 10">
    <name type="scientific">Silvimonas terrae</name>
    <dbReference type="NCBI Taxonomy" id="300266"/>
    <lineage>
        <taxon>Bacteria</taxon>
        <taxon>Pseudomonadati</taxon>
        <taxon>Pseudomonadota</taxon>
        <taxon>Betaproteobacteria</taxon>
        <taxon>Neisseriales</taxon>
        <taxon>Chitinibacteraceae</taxon>
        <taxon>Silvimonas</taxon>
    </lineage>
</organism>
<comment type="similarity">
    <text evidence="2">Belongs to the OmpP1/FadL family.</text>
</comment>
<dbReference type="Pfam" id="PF03349">
    <property type="entry name" value="Toluene_X"/>
    <property type="match status" value="1"/>
</dbReference>
<reference evidence="9 10" key="1">
    <citation type="submission" date="2020-08" db="EMBL/GenBank/DDBJ databases">
        <title>Genomic Encyclopedia of Type Strains, Phase IV (KMG-IV): sequencing the most valuable type-strain genomes for metagenomic binning, comparative biology and taxonomic classification.</title>
        <authorList>
            <person name="Goeker M."/>
        </authorList>
    </citation>
    <scope>NUCLEOTIDE SEQUENCE [LARGE SCALE GENOMIC DNA]</scope>
    <source>
        <strain evidence="9 10">DSM 18233</strain>
    </source>
</reference>
<evidence type="ECO:0000256" key="7">
    <source>
        <dbReference type="ARBA" id="ARBA00023237"/>
    </source>
</evidence>
<evidence type="ECO:0000313" key="10">
    <source>
        <dbReference type="Proteomes" id="UP000543030"/>
    </source>
</evidence>
<name>A0A840RN57_9NEIS</name>
<evidence type="ECO:0000256" key="4">
    <source>
        <dbReference type="ARBA" id="ARBA00022692"/>
    </source>
</evidence>
<keyword evidence="10" id="KW-1185">Reference proteome</keyword>
<keyword evidence="6" id="KW-0472">Membrane</keyword>
<dbReference type="AlphaFoldDB" id="A0A840RN57"/>
<keyword evidence="4" id="KW-0812">Transmembrane</keyword>
<feature type="chain" id="PRO_5033059612" evidence="8">
    <location>
        <begin position="26"/>
        <end position="508"/>
    </location>
</feature>
<dbReference type="SUPFAM" id="SSF56935">
    <property type="entry name" value="Porins"/>
    <property type="match status" value="1"/>
</dbReference>
<keyword evidence="5 8" id="KW-0732">Signal</keyword>
<evidence type="ECO:0000256" key="5">
    <source>
        <dbReference type="ARBA" id="ARBA00022729"/>
    </source>
</evidence>
<dbReference type="RefSeq" id="WP_184103380.1">
    <property type="nucleotide sequence ID" value="NZ_JACHHN010000012.1"/>
</dbReference>
<keyword evidence="3" id="KW-1134">Transmembrane beta strand</keyword>
<comment type="caution">
    <text evidence="9">The sequence shown here is derived from an EMBL/GenBank/DDBJ whole genome shotgun (WGS) entry which is preliminary data.</text>
</comment>
<dbReference type="InterPro" id="IPR005017">
    <property type="entry name" value="OMPP1/FadL/TodX"/>
</dbReference>
<dbReference type="GO" id="GO:0015483">
    <property type="term" value="F:long-chain fatty acid transporting porin activity"/>
    <property type="evidence" value="ECO:0007669"/>
    <property type="project" value="TreeGrafter"/>
</dbReference>
<dbReference type="PANTHER" id="PTHR35093:SF8">
    <property type="entry name" value="OUTER MEMBRANE PROTEIN NMB0088-RELATED"/>
    <property type="match status" value="1"/>
</dbReference>
<evidence type="ECO:0000256" key="1">
    <source>
        <dbReference type="ARBA" id="ARBA00004571"/>
    </source>
</evidence>
<evidence type="ECO:0000256" key="8">
    <source>
        <dbReference type="SAM" id="SignalP"/>
    </source>
</evidence>
<dbReference type="GO" id="GO:0009279">
    <property type="term" value="C:cell outer membrane"/>
    <property type="evidence" value="ECO:0007669"/>
    <property type="project" value="UniProtKB-SubCell"/>
</dbReference>
<gene>
    <name evidence="9" type="ORF">HNQ50_004361</name>
</gene>
<dbReference type="Gene3D" id="2.40.160.60">
    <property type="entry name" value="Outer membrane protein transport protein (OMPP1/FadL/TodX)"/>
    <property type="match status" value="1"/>
</dbReference>
<evidence type="ECO:0000313" key="9">
    <source>
        <dbReference type="EMBL" id="MBB5193603.1"/>
    </source>
</evidence>
<feature type="signal peptide" evidence="8">
    <location>
        <begin position="1"/>
        <end position="25"/>
    </location>
</feature>
<evidence type="ECO:0000256" key="6">
    <source>
        <dbReference type="ARBA" id="ARBA00023136"/>
    </source>
</evidence>
<protein>
    <submittedName>
        <fullName evidence="9">Long-chain fatty acid transport protein</fullName>
    </submittedName>
</protein>
<sequence>MKKMVCALRMIGAGSLVALSGHALASGYSFGVQSISAQSVANANGAEAKDASVLFFNPAGMTHLQGDNIAGGVVVVDPSIKVSNASSSTVNGVPVQGNNGGDPTEAVAVPQLYYTHQINDQMFAGIGFFVPFGDSVKYDSGWVGRYNSTRLDMRTYTFNPSFAYKFNDHLSLGIGVSAQYMDASFKKKADFGSLAAQSLQTQLSTPAGQAQITNLVTQMVAQGLLTSAQAAQVQAALPTAIASMQGNPKYDGELSYEGTDWGFGWNIGLMYDVDPTLRFGAAYRSSIHQNLSGDADWNDPQNFNLDGLNQFGTAGTILNKALNTAVQGAFSAFEDGNGKVSVDTPDTLSLNFFKKINDKWAVMGDWTHTWHSKFDQLSLQFDNGLPNAVIQQNWKNTNRYSLGATYQWSDPFQLRFGMAYDQSPVPSDTYRIAALPDNNRIWYSIGFNYAFTRDLSVDVAYTYVNIQDAHMNNNEGCVLPSCTGSGTTTVADFTSNANILGAQMNYHF</sequence>
<evidence type="ECO:0000256" key="3">
    <source>
        <dbReference type="ARBA" id="ARBA00022452"/>
    </source>
</evidence>
<comment type="subcellular location">
    <subcellularLocation>
        <location evidence="1">Cell outer membrane</location>
        <topology evidence="1">Multi-pass membrane protein</topology>
    </subcellularLocation>
</comment>
<proteinExistence type="inferred from homology"/>
<keyword evidence="7" id="KW-0998">Cell outer membrane</keyword>
<dbReference type="EMBL" id="JACHHN010000012">
    <property type="protein sequence ID" value="MBB5193603.1"/>
    <property type="molecule type" value="Genomic_DNA"/>
</dbReference>
<dbReference type="Proteomes" id="UP000543030">
    <property type="component" value="Unassembled WGS sequence"/>
</dbReference>